<dbReference type="PANTHER" id="PTHR42724">
    <property type="entry name" value="TETRAACYLDISACCHARIDE 4'-KINASE"/>
    <property type="match status" value="1"/>
</dbReference>
<dbReference type="Proteomes" id="UP000636010">
    <property type="component" value="Unassembled WGS sequence"/>
</dbReference>
<dbReference type="NCBIfam" id="TIGR00682">
    <property type="entry name" value="lpxK"/>
    <property type="match status" value="1"/>
</dbReference>
<evidence type="ECO:0000256" key="8">
    <source>
        <dbReference type="ARBA" id="ARBA00022741"/>
    </source>
</evidence>
<evidence type="ECO:0000256" key="13">
    <source>
        <dbReference type="HAMAP-Rule" id="MF_00409"/>
    </source>
</evidence>
<evidence type="ECO:0000256" key="7">
    <source>
        <dbReference type="ARBA" id="ARBA00022679"/>
    </source>
</evidence>
<protein>
    <recommendedName>
        <fullName evidence="4 13">Tetraacyldisaccharide 4'-kinase</fullName>
        <ecNumber evidence="3 13">2.7.1.130</ecNumber>
    </recommendedName>
    <alternativeName>
        <fullName evidence="12 13">Lipid A 4'-kinase</fullName>
    </alternativeName>
</protein>
<comment type="caution">
    <text evidence="14">The sequence shown here is derived from an EMBL/GenBank/DDBJ whole genome shotgun (WGS) entry which is preliminary data.</text>
</comment>
<evidence type="ECO:0000256" key="12">
    <source>
        <dbReference type="ARBA" id="ARBA00029757"/>
    </source>
</evidence>
<dbReference type="EC" id="2.7.1.130" evidence="3 13"/>
<evidence type="ECO:0000256" key="5">
    <source>
        <dbReference type="ARBA" id="ARBA00022516"/>
    </source>
</evidence>
<reference evidence="15" key="1">
    <citation type="journal article" date="2019" name="Int. J. Syst. Evol. Microbiol.">
        <title>The Global Catalogue of Microorganisms (GCM) 10K type strain sequencing project: providing services to taxonomists for standard genome sequencing and annotation.</title>
        <authorList>
            <consortium name="The Broad Institute Genomics Platform"/>
            <consortium name="The Broad Institute Genome Sequencing Center for Infectious Disease"/>
            <person name="Wu L."/>
            <person name="Ma J."/>
        </authorList>
    </citation>
    <scope>NUCLEOTIDE SEQUENCE [LARGE SCALE GENOMIC DNA]</scope>
    <source>
        <strain evidence="15">CGMCC 1.10832</strain>
    </source>
</reference>
<evidence type="ECO:0000256" key="9">
    <source>
        <dbReference type="ARBA" id="ARBA00022777"/>
    </source>
</evidence>
<keyword evidence="10 13" id="KW-0067">ATP-binding</keyword>
<keyword evidence="11 13" id="KW-0443">Lipid metabolism</keyword>
<dbReference type="Pfam" id="PF02606">
    <property type="entry name" value="LpxK"/>
    <property type="match status" value="1"/>
</dbReference>
<accession>A0ABQ1M1U9</accession>
<dbReference type="HAMAP" id="MF_00409">
    <property type="entry name" value="LpxK"/>
    <property type="match status" value="1"/>
</dbReference>
<dbReference type="EMBL" id="BMEC01000005">
    <property type="protein sequence ID" value="GGC32299.1"/>
    <property type="molecule type" value="Genomic_DNA"/>
</dbReference>
<name>A0ABQ1M1U9_9BACT</name>
<keyword evidence="9 13" id="KW-0418">Kinase</keyword>
<evidence type="ECO:0000313" key="15">
    <source>
        <dbReference type="Proteomes" id="UP000636010"/>
    </source>
</evidence>
<evidence type="ECO:0000256" key="2">
    <source>
        <dbReference type="ARBA" id="ARBA00004870"/>
    </source>
</evidence>
<keyword evidence="15" id="KW-1185">Reference proteome</keyword>
<keyword evidence="8 13" id="KW-0547">Nucleotide-binding</keyword>
<keyword evidence="7 13" id="KW-0808">Transferase</keyword>
<evidence type="ECO:0000256" key="4">
    <source>
        <dbReference type="ARBA" id="ARBA00016436"/>
    </source>
</evidence>
<keyword evidence="5 13" id="KW-0444">Lipid biosynthesis</keyword>
<gene>
    <name evidence="13 14" type="primary">lpxK</name>
    <name evidence="14" type="ORF">GCM10011506_17230</name>
</gene>
<dbReference type="InterPro" id="IPR027417">
    <property type="entry name" value="P-loop_NTPase"/>
</dbReference>
<evidence type="ECO:0000256" key="3">
    <source>
        <dbReference type="ARBA" id="ARBA00012071"/>
    </source>
</evidence>
<evidence type="ECO:0000256" key="10">
    <source>
        <dbReference type="ARBA" id="ARBA00022840"/>
    </source>
</evidence>
<organism evidence="14 15">
    <name type="scientific">Marivirga lumbricoides</name>
    <dbReference type="NCBI Taxonomy" id="1046115"/>
    <lineage>
        <taxon>Bacteria</taxon>
        <taxon>Pseudomonadati</taxon>
        <taxon>Bacteroidota</taxon>
        <taxon>Cytophagia</taxon>
        <taxon>Cytophagales</taxon>
        <taxon>Marivirgaceae</taxon>
        <taxon>Marivirga</taxon>
    </lineage>
</organism>
<comment type="pathway">
    <text evidence="2 13">Glycolipid biosynthesis; lipid IV(A) biosynthesis; lipid IV(A) from (3R)-3-hydroxytetradecanoyl-[acyl-carrier-protein] and UDP-N-acetyl-alpha-D-glucosamine: step 6/6.</text>
</comment>
<proteinExistence type="inferred from homology"/>
<evidence type="ECO:0000256" key="1">
    <source>
        <dbReference type="ARBA" id="ARBA00002274"/>
    </source>
</evidence>
<comment type="catalytic activity">
    <reaction evidence="13">
        <text>a lipid A disaccharide + ATP = a lipid IVA + ADP + H(+)</text>
        <dbReference type="Rhea" id="RHEA:67840"/>
        <dbReference type="ChEBI" id="CHEBI:15378"/>
        <dbReference type="ChEBI" id="CHEBI:30616"/>
        <dbReference type="ChEBI" id="CHEBI:176343"/>
        <dbReference type="ChEBI" id="CHEBI:176425"/>
        <dbReference type="ChEBI" id="CHEBI:456216"/>
        <dbReference type="EC" id="2.7.1.130"/>
    </reaction>
</comment>
<dbReference type="PANTHER" id="PTHR42724:SF1">
    <property type="entry name" value="TETRAACYLDISACCHARIDE 4'-KINASE, MITOCHONDRIAL-RELATED"/>
    <property type="match status" value="1"/>
</dbReference>
<sequence length="339" mass="39164">MSPFSLLYKWVTQFRNHLYNIGSKTSFEFETKVFSVGNLSVGGTGKTPMVEYICRHLLQLGYAGKTTVLSRGYGRKTKGFRLAEETDTALTLGDEPYQIYNKFTPEVRVAVGEERVLAIPTIIYEHPENEVIILDDAFQHRSVKPDLSIVLSDYQHPFYKDYVLPSGRLRESRKGIDRADALVITKCPLNLSREEQEEIRQSASKYFLNKPVYFAGISYQNAFSPFIERKIKKEIAVVTGIAHAAPFIDFLQKEYTVVKHFKYSDHHFFSSTEIEEISLFAQQKGLDVITTEKDWVKLSNHELFDSSLKNNLFYMPMMVQFLEQEKSFQQLLEESLKDK</sequence>
<evidence type="ECO:0000313" key="14">
    <source>
        <dbReference type="EMBL" id="GGC32299.1"/>
    </source>
</evidence>
<dbReference type="SUPFAM" id="SSF52540">
    <property type="entry name" value="P-loop containing nucleoside triphosphate hydrolases"/>
    <property type="match status" value="1"/>
</dbReference>
<feature type="binding site" evidence="13">
    <location>
        <begin position="40"/>
        <end position="47"/>
    </location>
    <ligand>
        <name>ATP</name>
        <dbReference type="ChEBI" id="CHEBI:30616"/>
    </ligand>
</feature>
<dbReference type="InterPro" id="IPR003758">
    <property type="entry name" value="LpxK"/>
</dbReference>
<keyword evidence="6 13" id="KW-0441">Lipid A biosynthesis</keyword>
<comment type="similarity">
    <text evidence="13">Belongs to the LpxK family.</text>
</comment>
<evidence type="ECO:0000256" key="6">
    <source>
        <dbReference type="ARBA" id="ARBA00022556"/>
    </source>
</evidence>
<comment type="function">
    <text evidence="1 13">Transfers the gamma-phosphate of ATP to the 4'-position of a tetraacyldisaccharide 1-phosphate intermediate (termed DS-1-P) to form tetraacyldisaccharide 1,4'-bis-phosphate (lipid IVA).</text>
</comment>
<evidence type="ECO:0000256" key="11">
    <source>
        <dbReference type="ARBA" id="ARBA00023098"/>
    </source>
</evidence>